<protein>
    <submittedName>
        <fullName evidence="2">Uncharacterized protein</fullName>
    </submittedName>
</protein>
<keyword evidence="3" id="KW-1185">Reference proteome</keyword>
<gene>
    <name evidence="2" type="ORF">G7043_47270</name>
</gene>
<dbReference type="EMBL" id="JAAMPJ010000024">
    <property type="protein sequence ID" value="NGY66506.1"/>
    <property type="molecule type" value="Genomic_DNA"/>
</dbReference>
<comment type="caution">
    <text evidence="2">The sequence shown here is derived from an EMBL/GenBank/DDBJ whole genome shotgun (WGS) entry which is preliminary data.</text>
</comment>
<accession>A0A7C9S0L2</accession>
<evidence type="ECO:0000313" key="2">
    <source>
        <dbReference type="EMBL" id="NGY66506.1"/>
    </source>
</evidence>
<sequence length="274" mass="29544">MSLDEAAKAVLRERWSRSQRHITVFSVALPALQLLLCTMIVVLVDDGDIWPAMLLLVPVAIAAVALRLWLRHQTPLDPQTWLPAAFLVVGVQLLSVAVPAYGIATSGTPDALTGPAALLFLCWVVAVATCVSAHRAGRALLTPLVAELGSADLRLTLAVRAAVTGPELVSARIVVERDRVEWTVRLQVGRGGGGQLDVSVPFRELLQVMPVTLPVVPALRPWTILPGGITLYAQAGPAILLTSTHEQWLIPVHDADLVTALIRRRQALWLRGNL</sequence>
<keyword evidence="1" id="KW-1133">Transmembrane helix</keyword>
<keyword evidence="1" id="KW-0812">Transmembrane</keyword>
<keyword evidence="1" id="KW-0472">Membrane</keyword>
<dbReference type="Proteomes" id="UP000481360">
    <property type="component" value="Unassembled WGS sequence"/>
</dbReference>
<feature type="transmembrane region" description="Helical" evidence="1">
    <location>
        <begin position="49"/>
        <end position="70"/>
    </location>
</feature>
<feature type="transmembrane region" description="Helical" evidence="1">
    <location>
        <begin position="82"/>
        <end position="104"/>
    </location>
</feature>
<dbReference type="AlphaFoldDB" id="A0A7C9S0L2"/>
<proteinExistence type="predicted"/>
<feature type="transmembrane region" description="Helical" evidence="1">
    <location>
        <begin position="21"/>
        <end position="43"/>
    </location>
</feature>
<dbReference type="RefSeq" id="WP_166056334.1">
    <property type="nucleotide sequence ID" value="NZ_JAAMPJ010000024.1"/>
</dbReference>
<reference evidence="2 3" key="1">
    <citation type="submission" date="2020-03" db="EMBL/GenBank/DDBJ databases">
        <title>Isolation and identification of active actinomycetes.</title>
        <authorList>
            <person name="Sun X."/>
        </authorList>
    </citation>
    <scope>NUCLEOTIDE SEQUENCE [LARGE SCALE GENOMIC DNA]</scope>
    <source>
        <strain evidence="2 3">NEAU-D13</strain>
    </source>
</reference>
<feature type="transmembrane region" description="Helical" evidence="1">
    <location>
        <begin position="116"/>
        <end position="134"/>
    </location>
</feature>
<organism evidence="2 3">
    <name type="scientific">Lentzea alba</name>
    <dbReference type="NCBI Taxonomy" id="2714351"/>
    <lineage>
        <taxon>Bacteria</taxon>
        <taxon>Bacillati</taxon>
        <taxon>Actinomycetota</taxon>
        <taxon>Actinomycetes</taxon>
        <taxon>Pseudonocardiales</taxon>
        <taxon>Pseudonocardiaceae</taxon>
        <taxon>Lentzea</taxon>
    </lineage>
</organism>
<name>A0A7C9S0L2_9PSEU</name>
<evidence type="ECO:0000256" key="1">
    <source>
        <dbReference type="SAM" id="Phobius"/>
    </source>
</evidence>
<evidence type="ECO:0000313" key="3">
    <source>
        <dbReference type="Proteomes" id="UP000481360"/>
    </source>
</evidence>